<evidence type="ECO:0000256" key="13">
    <source>
        <dbReference type="ARBA" id="ARBA00048977"/>
    </source>
</evidence>
<evidence type="ECO:0000256" key="8">
    <source>
        <dbReference type="ARBA" id="ARBA00022679"/>
    </source>
</evidence>
<dbReference type="FunFam" id="4.10.170.10:FF:000002">
    <property type="entry name" value="serine/threonine-protein kinase 3"/>
    <property type="match status" value="1"/>
</dbReference>
<comment type="catalytic activity">
    <reaction evidence="13">
        <text>L-seryl-[protein] + ATP = O-phospho-L-seryl-[protein] + ADP + H(+)</text>
        <dbReference type="Rhea" id="RHEA:17989"/>
        <dbReference type="Rhea" id="RHEA-COMP:9863"/>
        <dbReference type="Rhea" id="RHEA-COMP:11604"/>
        <dbReference type="ChEBI" id="CHEBI:15378"/>
        <dbReference type="ChEBI" id="CHEBI:29999"/>
        <dbReference type="ChEBI" id="CHEBI:30616"/>
        <dbReference type="ChEBI" id="CHEBI:83421"/>
        <dbReference type="ChEBI" id="CHEBI:456216"/>
        <dbReference type="EC" id="2.7.11.1"/>
    </reaction>
    <physiologicalReaction direction="left-to-right" evidence="13">
        <dbReference type="Rhea" id="RHEA:17990"/>
    </physiologicalReaction>
</comment>
<keyword evidence="9 15" id="KW-0547">Nucleotide-binding</keyword>
<dbReference type="GO" id="GO:0004674">
    <property type="term" value="F:protein serine/threonine kinase activity"/>
    <property type="evidence" value="ECO:0007669"/>
    <property type="project" value="UniProtKB-KW"/>
</dbReference>
<dbReference type="FunFam" id="3.30.200.20:FF:000040">
    <property type="entry name" value="Dual specificity mitogen-activated protein kinase kinase"/>
    <property type="match status" value="1"/>
</dbReference>
<evidence type="ECO:0000256" key="9">
    <source>
        <dbReference type="ARBA" id="ARBA00022741"/>
    </source>
</evidence>
<keyword evidence="10" id="KW-0418">Kinase</keyword>
<dbReference type="InterPro" id="IPR000719">
    <property type="entry name" value="Prot_kinase_dom"/>
</dbReference>
<dbReference type="AlphaFoldDB" id="A0AAE0VG69"/>
<sequence length="688" mass="78901">MGRVSPIPPMLRRKIVEQYQKGVSQRKIAKSLKLSSSSTVHNIIQRFRESGTISVRKGQGRKTILDARDLQALRWHCITYRNATVMEITTWAQEYFQKTLSVNTIHRAIRRCRLKLYRSKKKPYLNMIQKRRCFLWAKAHLKWTVAKWKTVLWSDESKPEVLFGKLGRHVIRTKEHKDTPSCYQPSVQKPASLMVWGCMSACGMGSLHIWKGTINAERQLKKLSEDSLTKQPEEVFDILEKLGEGSYGSVFKAHYKETGEIVAIKQVPVESDLQEIIKEISIMQQCNSPHVVRYYGSYFKNSDLWIVMEYCGAGSVSDIIRLQNKTLKEDEIAAIMQSTLKGLEYLHFMRKIHRDIKAGNILLNSEGQAKLADFGVAGQLTDTMAKRNTVIGTPFWMAPEVIQEIGYNCVADIWSLGITAIEMAEGKPPYADIHPMRAIFMIPTNPPPTFRNPDQWSELFRDFVSQCLVKNPENRATATQLLQHPFIKNAKSNSVLRALITDAMELKLKKQETEQREQDTEDEENSDEDEVDQGTMVRASTSDLGTVRVVGSLGSSLGTMIEHNDSTLESQLGTMVINSEDEEEDAGTMKHHQETMQPANAVKPSFLQYFEQKEKEDNKNSDNDGHKLPTEWDMEVIRSLSVEELRRRLASLDPQMEQEIEEIHQRYHTKRQPILDAIEAKKRRQQNF</sequence>
<evidence type="ECO:0000256" key="4">
    <source>
        <dbReference type="ARBA" id="ARBA00012513"/>
    </source>
</evidence>
<keyword evidence="11 15" id="KW-0067">ATP-binding</keyword>
<evidence type="ECO:0000256" key="15">
    <source>
        <dbReference type="PROSITE-ProRule" id="PRU10141"/>
    </source>
</evidence>
<dbReference type="Gene3D" id="1.10.510.10">
    <property type="entry name" value="Transferase(Phosphotransferase) domain 1"/>
    <property type="match status" value="1"/>
</dbReference>
<organism evidence="19 20">
    <name type="scientific">Hemibagrus guttatus</name>
    <dbReference type="NCBI Taxonomy" id="175788"/>
    <lineage>
        <taxon>Eukaryota</taxon>
        <taxon>Metazoa</taxon>
        <taxon>Chordata</taxon>
        <taxon>Craniata</taxon>
        <taxon>Vertebrata</taxon>
        <taxon>Euteleostomi</taxon>
        <taxon>Actinopterygii</taxon>
        <taxon>Neopterygii</taxon>
        <taxon>Teleostei</taxon>
        <taxon>Ostariophysi</taxon>
        <taxon>Siluriformes</taxon>
        <taxon>Bagridae</taxon>
        <taxon>Hemibagrus</taxon>
    </lineage>
</organism>
<keyword evidence="7" id="KW-0597">Phosphoprotein</keyword>
<dbReference type="InterPro" id="IPR017441">
    <property type="entry name" value="Protein_kinase_ATP_BS"/>
</dbReference>
<dbReference type="InterPro" id="IPR055247">
    <property type="entry name" value="InsJ-like_HTH"/>
</dbReference>
<dbReference type="InterPro" id="IPR024205">
    <property type="entry name" value="Mst1_2_SARAH_domain"/>
</dbReference>
<dbReference type="PROSITE" id="PS50951">
    <property type="entry name" value="SARAH"/>
    <property type="match status" value="1"/>
</dbReference>
<dbReference type="Proteomes" id="UP001274896">
    <property type="component" value="Unassembled WGS sequence"/>
</dbReference>
<protein>
    <recommendedName>
        <fullName evidence="4">non-specific serine/threonine protein kinase</fullName>
        <ecNumber evidence="4">2.7.11.1</ecNumber>
    </recommendedName>
</protein>
<dbReference type="InterPro" id="IPR011524">
    <property type="entry name" value="SARAH_dom"/>
</dbReference>
<feature type="domain" description="SARAH" evidence="18">
    <location>
        <begin position="634"/>
        <end position="681"/>
    </location>
</feature>
<dbReference type="SUPFAM" id="SSF46689">
    <property type="entry name" value="Homeodomain-like"/>
    <property type="match status" value="1"/>
</dbReference>
<feature type="domain" description="Protein kinase" evidence="17">
    <location>
        <begin position="236"/>
        <end position="487"/>
    </location>
</feature>
<reference evidence="19" key="1">
    <citation type="submission" date="2023-06" db="EMBL/GenBank/DDBJ databases">
        <title>Male Hemibagrus guttatus genome.</title>
        <authorList>
            <person name="Bian C."/>
        </authorList>
    </citation>
    <scope>NUCLEOTIDE SEQUENCE</scope>
    <source>
        <strain evidence="19">Male_cb2023</strain>
        <tissue evidence="19">Muscle</tissue>
    </source>
</reference>
<evidence type="ECO:0000256" key="12">
    <source>
        <dbReference type="ARBA" id="ARBA00048659"/>
    </source>
</evidence>
<dbReference type="FunFam" id="1.10.510.10:FF:000075">
    <property type="entry name" value="Serine/threonine-protein kinase 3"/>
    <property type="match status" value="1"/>
</dbReference>
<dbReference type="GO" id="GO:1902531">
    <property type="term" value="P:regulation of intracellular signal transduction"/>
    <property type="evidence" value="ECO:0007669"/>
    <property type="project" value="UniProtKB-ARBA"/>
</dbReference>
<keyword evidence="5" id="KW-0963">Cytoplasm</keyword>
<dbReference type="EMBL" id="JAUCMX010000001">
    <property type="protein sequence ID" value="KAK3557180.1"/>
    <property type="molecule type" value="Genomic_DNA"/>
</dbReference>
<comment type="function">
    <text evidence="14">Stress-activated, pro-apoptotic kinase which, following caspase-cleavage, enters the nucleus and induces chromatin condensation followed by internucleosomal DNA fragmentation. Key component of the Hippo signaling pathway which plays a pivotal role in organ size control and tumor suppression by restricting proliferation and promoting apoptosis. The core of this pathway is composed of a kinase cascade wherein stk3/mst2 and stk4/mst1, in complex with its regulatory protein sav1, phosphorylates and activates lats1/2 in complex with its regulatory protein mob1, which in turn phosphorylates and inactivates yap1 oncoprotein and wwtr1/taz. Phosphorylation of yap1 by lats2 inhibits its translocation into the nucleus to regulate cellular genes important for cell proliferation, cell death, and cell migration. Phosphorylates 'Ser-14' of histone H2B (H2BS14ph) during apoptosis.</text>
</comment>
<dbReference type="CDD" id="cd21884">
    <property type="entry name" value="SARAH_MST_Hpo"/>
    <property type="match status" value="1"/>
</dbReference>
<dbReference type="GO" id="GO:0005737">
    <property type="term" value="C:cytoplasm"/>
    <property type="evidence" value="ECO:0007669"/>
    <property type="project" value="UniProtKB-SubCell"/>
</dbReference>
<dbReference type="Gene3D" id="1.10.287.4270">
    <property type="match status" value="2"/>
</dbReference>
<comment type="subcellular location">
    <subcellularLocation>
        <location evidence="2">Cytoplasm</location>
    </subcellularLocation>
</comment>
<evidence type="ECO:0000259" key="18">
    <source>
        <dbReference type="PROSITE" id="PS50951"/>
    </source>
</evidence>
<evidence type="ECO:0000313" key="20">
    <source>
        <dbReference type="Proteomes" id="UP001274896"/>
    </source>
</evidence>
<dbReference type="EC" id="2.7.11.1" evidence="4"/>
<dbReference type="PROSITE" id="PS00107">
    <property type="entry name" value="PROTEIN_KINASE_ATP"/>
    <property type="match status" value="1"/>
</dbReference>
<evidence type="ECO:0000256" key="6">
    <source>
        <dbReference type="ARBA" id="ARBA00022527"/>
    </source>
</evidence>
<evidence type="ECO:0000313" key="19">
    <source>
        <dbReference type="EMBL" id="KAK3557180.1"/>
    </source>
</evidence>
<evidence type="ECO:0000256" key="2">
    <source>
        <dbReference type="ARBA" id="ARBA00004496"/>
    </source>
</evidence>
<comment type="cofactor">
    <cofactor evidence="1">
        <name>Mg(2+)</name>
        <dbReference type="ChEBI" id="CHEBI:18420"/>
    </cofactor>
</comment>
<keyword evidence="20" id="KW-1185">Reference proteome</keyword>
<comment type="caution">
    <text evidence="19">The sequence shown here is derived from an EMBL/GenBank/DDBJ whole genome shotgun (WGS) entry which is preliminary data.</text>
</comment>
<dbReference type="Pfam" id="PF00069">
    <property type="entry name" value="Pkinase"/>
    <property type="match status" value="1"/>
</dbReference>
<dbReference type="FunFam" id="1.10.287.4270:FF:000004">
    <property type="entry name" value="Serine/threonine-protein kinase 3/4"/>
    <property type="match status" value="1"/>
</dbReference>
<comment type="similarity">
    <text evidence="3">Belongs to the protein kinase superfamily. STE Ser/Thr protein kinase family. STE20 subfamily.</text>
</comment>
<proteinExistence type="inferred from homology"/>
<dbReference type="GO" id="GO:0007165">
    <property type="term" value="P:signal transduction"/>
    <property type="evidence" value="ECO:0007669"/>
    <property type="project" value="InterPro"/>
</dbReference>
<evidence type="ECO:0000256" key="11">
    <source>
        <dbReference type="ARBA" id="ARBA00022840"/>
    </source>
</evidence>
<name>A0AAE0VG69_9TELE</name>
<dbReference type="Pfam" id="PF13518">
    <property type="entry name" value="HTH_28"/>
    <property type="match status" value="1"/>
</dbReference>
<dbReference type="PANTHER" id="PTHR48012">
    <property type="entry name" value="STERILE20-LIKE KINASE, ISOFORM B-RELATED"/>
    <property type="match status" value="1"/>
</dbReference>
<dbReference type="SUPFAM" id="SSF56112">
    <property type="entry name" value="Protein kinase-like (PK-like)"/>
    <property type="match status" value="1"/>
</dbReference>
<keyword evidence="8" id="KW-0808">Transferase</keyword>
<evidence type="ECO:0000256" key="3">
    <source>
        <dbReference type="ARBA" id="ARBA00008874"/>
    </source>
</evidence>
<dbReference type="GO" id="GO:0005524">
    <property type="term" value="F:ATP binding"/>
    <property type="evidence" value="ECO:0007669"/>
    <property type="project" value="UniProtKB-UniRule"/>
</dbReference>
<dbReference type="InterPro" id="IPR009057">
    <property type="entry name" value="Homeodomain-like_sf"/>
</dbReference>
<dbReference type="Gene3D" id="1.10.10.10">
    <property type="entry name" value="Winged helix-like DNA-binding domain superfamily/Winged helix DNA-binding domain"/>
    <property type="match status" value="1"/>
</dbReference>
<evidence type="ECO:0000256" key="14">
    <source>
        <dbReference type="ARBA" id="ARBA00059824"/>
    </source>
</evidence>
<gene>
    <name evidence="19" type="ORF">QTP70_024691</name>
</gene>
<feature type="region of interest" description="Disordered" evidence="16">
    <location>
        <begin position="510"/>
        <end position="543"/>
    </location>
</feature>
<dbReference type="SMART" id="SM00220">
    <property type="entry name" value="S_TKc"/>
    <property type="match status" value="1"/>
</dbReference>
<dbReference type="Pfam" id="PF11629">
    <property type="entry name" value="Mst1_SARAH"/>
    <property type="match status" value="1"/>
</dbReference>
<dbReference type="InterPro" id="IPR050629">
    <property type="entry name" value="STE20/SPS1-PAK"/>
</dbReference>
<evidence type="ECO:0000256" key="1">
    <source>
        <dbReference type="ARBA" id="ARBA00001946"/>
    </source>
</evidence>
<dbReference type="InterPro" id="IPR011009">
    <property type="entry name" value="Kinase-like_dom_sf"/>
</dbReference>
<evidence type="ECO:0000256" key="7">
    <source>
        <dbReference type="ARBA" id="ARBA00022553"/>
    </source>
</evidence>
<dbReference type="InterPro" id="IPR036388">
    <property type="entry name" value="WH-like_DNA-bd_sf"/>
</dbReference>
<dbReference type="CDD" id="cd06612">
    <property type="entry name" value="STKc_MST1_2"/>
    <property type="match status" value="1"/>
</dbReference>
<accession>A0AAE0VG69</accession>
<dbReference type="PANTHER" id="PTHR48012:SF2">
    <property type="entry name" value="STERILE20-LIKE KINASE, ISOFORM B"/>
    <property type="match status" value="1"/>
</dbReference>
<dbReference type="PROSITE" id="PS50011">
    <property type="entry name" value="PROTEIN_KINASE_DOM"/>
    <property type="match status" value="1"/>
</dbReference>
<evidence type="ECO:0000256" key="5">
    <source>
        <dbReference type="ARBA" id="ARBA00022490"/>
    </source>
</evidence>
<feature type="binding site" evidence="15">
    <location>
        <position position="265"/>
    </location>
    <ligand>
        <name>ATP</name>
        <dbReference type="ChEBI" id="CHEBI:30616"/>
    </ligand>
</feature>
<feature type="compositionally biased region" description="Acidic residues" evidence="16">
    <location>
        <begin position="519"/>
        <end position="532"/>
    </location>
</feature>
<evidence type="ECO:0000256" key="10">
    <source>
        <dbReference type="ARBA" id="ARBA00022777"/>
    </source>
</evidence>
<evidence type="ECO:0000256" key="16">
    <source>
        <dbReference type="SAM" id="MobiDB-lite"/>
    </source>
</evidence>
<comment type="catalytic activity">
    <reaction evidence="12">
        <text>L-threonyl-[protein] + ATP = O-phospho-L-threonyl-[protein] + ADP + H(+)</text>
        <dbReference type="Rhea" id="RHEA:46608"/>
        <dbReference type="Rhea" id="RHEA-COMP:11060"/>
        <dbReference type="Rhea" id="RHEA-COMP:11605"/>
        <dbReference type="ChEBI" id="CHEBI:15378"/>
        <dbReference type="ChEBI" id="CHEBI:30013"/>
        <dbReference type="ChEBI" id="CHEBI:30616"/>
        <dbReference type="ChEBI" id="CHEBI:61977"/>
        <dbReference type="ChEBI" id="CHEBI:456216"/>
        <dbReference type="EC" id="2.7.11.1"/>
    </reaction>
    <physiologicalReaction direction="left-to-right" evidence="12">
        <dbReference type="Rhea" id="RHEA:46609"/>
    </physiologicalReaction>
</comment>
<keyword evidence="6" id="KW-0723">Serine/threonine-protein kinase</keyword>
<evidence type="ECO:0000259" key="17">
    <source>
        <dbReference type="PROSITE" id="PS50011"/>
    </source>
</evidence>